<gene>
    <name evidence="1" type="ORF">M9H77_02113</name>
</gene>
<protein>
    <submittedName>
        <fullName evidence="1">Uncharacterized protein</fullName>
    </submittedName>
</protein>
<keyword evidence="2" id="KW-1185">Reference proteome</keyword>
<accession>A0ACC0C7J4</accession>
<reference evidence="2" key="1">
    <citation type="journal article" date="2023" name="Nat. Plants">
        <title>Single-cell RNA sequencing provides a high-resolution roadmap for understanding the multicellular compartmentation of specialized metabolism.</title>
        <authorList>
            <person name="Sun S."/>
            <person name="Shen X."/>
            <person name="Li Y."/>
            <person name="Li Y."/>
            <person name="Wang S."/>
            <person name="Li R."/>
            <person name="Zhang H."/>
            <person name="Shen G."/>
            <person name="Guo B."/>
            <person name="Wei J."/>
            <person name="Xu J."/>
            <person name="St-Pierre B."/>
            <person name="Chen S."/>
            <person name="Sun C."/>
        </authorList>
    </citation>
    <scope>NUCLEOTIDE SEQUENCE [LARGE SCALE GENOMIC DNA]</scope>
</reference>
<dbReference type="EMBL" id="CM044701">
    <property type="protein sequence ID" value="KAI5680886.1"/>
    <property type="molecule type" value="Genomic_DNA"/>
</dbReference>
<proteinExistence type="predicted"/>
<name>A0ACC0C7J4_CATRO</name>
<dbReference type="Proteomes" id="UP001060085">
    <property type="component" value="Linkage Group LG01"/>
</dbReference>
<evidence type="ECO:0000313" key="2">
    <source>
        <dbReference type="Proteomes" id="UP001060085"/>
    </source>
</evidence>
<organism evidence="1 2">
    <name type="scientific">Catharanthus roseus</name>
    <name type="common">Madagascar periwinkle</name>
    <name type="synonym">Vinca rosea</name>
    <dbReference type="NCBI Taxonomy" id="4058"/>
    <lineage>
        <taxon>Eukaryota</taxon>
        <taxon>Viridiplantae</taxon>
        <taxon>Streptophyta</taxon>
        <taxon>Embryophyta</taxon>
        <taxon>Tracheophyta</taxon>
        <taxon>Spermatophyta</taxon>
        <taxon>Magnoliopsida</taxon>
        <taxon>eudicotyledons</taxon>
        <taxon>Gunneridae</taxon>
        <taxon>Pentapetalae</taxon>
        <taxon>asterids</taxon>
        <taxon>lamiids</taxon>
        <taxon>Gentianales</taxon>
        <taxon>Apocynaceae</taxon>
        <taxon>Rauvolfioideae</taxon>
        <taxon>Vinceae</taxon>
        <taxon>Catharanthinae</taxon>
        <taxon>Catharanthus</taxon>
    </lineage>
</organism>
<evidence type="ECO:0000313" key="1">
    <source>
        <dbReference type="EMBL" id="KAI5680886.1"/>
    </source>
</evidence>
<comment type="caution">
    <text evidence="1">The sequence shown here is derived from an EMBL/GenBank/DDBJ whole genome shotgun (WGS) entry which is preliminary data.</text>
</comment>
<sequence length="351" mass="39616">MGGTSINYVFTITVMLRLQDLQRSSYNRLNNSGRVTCRHVQYATVGSRRDDSDQVWTCEVLHFGVETTNRAESQHSVLKIWLSTCHGDLDTVFLNVDSVIESQIAEIKSSLENSKLKEKFKARSNPILKNLSDRISHWALKKIWDEIKRARELSDDAQNKCGHYIRKSHGLPCACELLSRTGPITKVRECRRLMKGILCSVLPQDPCAPLTSPPEHAVTKGRRKTKSTKRDKSYWEHMSIAHRKIGKSSGPGSGSGSGSSSGSSSNSRGRGRPPRVPRGRGRGRSSRRSSLSYVLHLWDGCPLPHLNVQWEFHCDIQLSGWEEPYSLRVSDWVRQQHPLVLPRDPIIVEAD</sequence>